<dbReference type="SUPFAM" id="SSF50249">
    <property type="entry name" value="Nucleic acid-binding proteins"/>
    <property type="match status" value="1"/>
</dbReference>
<reference evidence="2 3" key="1">
    <citation type="submission" date="2019-02" db="EMBL/GenBank/DDBJ databases">
        <title>Shewanella sp. D4-2 isolated from Dokdo Island.</title>
        <authorList>
            <person name="Baek K."/>
        </authorList>
    </citation>
    <scope>NUCLEOTIDE SEQUENCE [LARGE SCALE GENOMIC DNA]</scope>
    <source>
        <strain evidence="2 3">D4-2</strain>
    </source>
</reference>
<dbReference type="EMBL" id="CP036200">
    <property type="protein sequence ID" value="QBF83859.1"/>
    <property type="molecule type" value="Genomic_DNA"/>
</dbReference>
<name>A0A411PJY0_9GAMM</name>
<keyword evidence="3" id="KW-1185">Reference proteome</keyword>
<dbReference type="KEGG" id="smai:EXU30_15115"/>
<evidence type="ECO:0000313" key="3">
    <source>
        <dbReference type="Proteomes" id="UP000291106"/>
    </source>
</evidence>
<sequence length="222" mass="24562">MKGEIISYMSSKKYGFVRGEDGESYFLHISSLGNPELEPQLVPGVQVDFTPTPTPKGIAAKEVSICRSYFVKSLSDFITTKHKTPKSGAIEVGHSVTTRFFKDPNQGREHLRQIADKMGCNAILNLRSEKEMFAKGSQRITMYAFKADISIVTELSPCSEQSQQDASFAEVDTKVKQASSLVASINDTEQTERNKQLRDNSWMYKVAAIASIALLGLALLID</sequence>
<keyword evidence="1" id="KW-0472">Membrane</keyword>
<dbReference type="InterPro" id="IPR012340">
    <property type="entry name" value="NA-bd_OB-fold"/>
</dbReference>
<dbReference type="Gene3D" id="2.40.50.140">
    <property type="entry name" value="Nucleic acid-binding proteins"/>
    <property type="match status" value="1"/>
</dbReference>
<evidence type="ECO:0000256" key="1">
    <source>
        <dbReference type="SAM" id="Phobius"/>
    </source>
</evidence>
<evidence type="ECO:0000313" key="2">
    <source>
        <dbReference type="EMBL" id="QBF83859.1"/>
    </source>
</evidence>
<gene>
    <name evidence="2" type="ORF">EXU30_15115</name>
</gene>
<keyword evidence="1" id="KW-1133">Transmembrane helix</keyword>
<keyword evidence="1" id="KW-0812">Transmembrane</keyword>
<organism evidence="2 3">
    <name type="scientific">Shewanella maritima</name>
    <dbReference type="NCBI Taxonomy" id="2520507"/>
    <lineage>
        <taxon>Bacteria</taxon>
        <taxon>Pseudomonadati</taxon>
        <taxon>Pseudomonadota</taxon>
        <taxon>Gammaproteobacteria</taxon>
        <taxon>Alteromonadales</taxon>
        <taxon>Shewanellaceae</taxon>
        <taxon>Shewanella</taxon>
    </lineage>
</organism>
<dbReference type="AlphaFoldDB" id="A0A411PJY0"/>
<dbReference type="RefSeq" id="WP_130601393.1">
    <property type="nucleotide sequence ID" value="NZ_CP036200.1"/>
</dbReference>
<proteinExistence type="predicted"/>
<feature type="transmembrane region" description="Helical" evidence="1">
    <location>
        <begin position="202"/>
        <end position="221"/>
    </location>
</feature>
<protein>
    <submittedName>
        <fullName evidence="2">Cold shock domain-containing protein</fullName>
    </submittedName>
</protein>
<accession>A0A411PJY0</accession>
<dbReference type="Proteomes" id="UP000291106">
    <property type="component" value="Chromosome"/>
</dbReference>
<dbReference type="OrthoDB" id="7061041at2"/>